<gene>
    <name evidence="1" type="ORF">K461DRAFT_143747</name>
</gene>
<reference evidence="1" key="1">
    <citation type="journal article" date="2020" name="Stud. Mycol.">
        <title>101 Dothideomycetes genomes: a test case for predicting lifestyles and emergence of pathogens.</title>
        <authorList>
            <person name="Haridas S."/>
            <person name="Albert R."/>
            <person name="Binder M."/>
            <person name="Bloem J."/>
            <person name="Labutti K."/>
            <person name="Salamov A."/>
            <person name="Andreopoulos B."/>
            <person name="Baker S."/>
            <person name="Barry K."/>
            <person name="Bills G."/>
            <person name="Bluhm B."/>
            <person name="Cannon C."/>
            <person name="Castanera R."/>
            <person name="Culley D."/>
            <person name="Daum C."/>
            <person name="Ezra D."/>
            <person name="Gonzalez J."/>
            <person name="Henrissat B."/>
            <person name="Kuo A."/>
            <person name="Liang C."/>
            <person name="Lipzen A."/>
            <person name="Lutzoni F."/>
            <person name="Magnuson J."/>
            <person name="Mondo S."/>
            <person name="Nolan M."/>
            <person name="Ohm R."/>
            <person name="Pangilinan J."/>
            <person name="Park H.-J."/>
            <person name="Ramirez L."/>
            <person name="Alfaro M."/>
            <person name="Sun H."/>
            <person name="Tritt A."/>
            <person name="Yoshinaga Y."/>
            <person name="Zwiers L.-H."/>
            <person name="Turgeon B."/>
            <person name="Goodwin S."/>
            <person name="Spatafora J."/>
            <person name="Crous P."/>
            <person name="Grigoriev I."/>
        </authorList>
    </citation>
    <scope>NUCLEOTIDE SEQUENCE</scope>
    <source>
        <strain evidence="1">CBS 260.36</strain>
    </source>
</reference>
<keyword evidence="2" id="KW-1185">Reference proteome</keyword>
<name>A0A9P4IYJ2_9PEZI</name>
<dbReference type="Proteomes" id="UP000799439">
    <property type="component" value="Unassembled WGS sequence"/>
</dbReference>
<accession>A0A9P4IYJ2</accession>
<protein>
    <submittedName>
        <fullName evidence="1">Uncharacterized protein</fullName>
    </submittedName>
</protein>
<sequence length="96" mass="10932">MIAKRNRMGIKLVVIVQGLVIAYILRRLRNASVPVPILVMIHTFCLRCIAASRLCFRSIFYSHRPSPGLMVFCPHSHTESCIRTTSPYMALISFCH</sequence>
<dbReference type="AlphaFoldDB" id="A0A9P4IYJ2"/>
<dbReference type="EMBL" id="ML996086">
    <property type="protein sequence ID" value="KAF2152243.1"/>
    <property type="molecule type" value="Genomic_DNA"/>
</dbReference>
<evidence type="ECO:0000313" key="2">
    <source>
        <dbReference type="Proteomes" id="UP000799439"/>
    </source>
</evidence>
<proteinExistence type="predicted"/>
<evidence type="ECO:0000313" key="1">
    <source>
        <dbReference type="EMBL" id="KAF2152243.1"/>
    </source>
</evidence>
<comment type="caution">
    <text evidence="1">The sequence shown here is derived from an EMBL/GenBank/DDBJ whole genome shotgun (WGS) entry which is preliminary data.</text>
</comment>
<organism evidence="1 2">
    <name type="scientific">Myriangium duriaei CBS 260.36</name>
    <dbReference type="NCBI Taxonomy" id="1168546"/>
    <lineage>
        <taxon>Eukaryota</taxon>
        <taxon>Fungi</taxon>
        <taxon>Dikarya</taxon>
        <taxon>Ascomycota</taxon>
        <taxon>Pezizomycotina</taxon>
        <taxon>Dothideomycetes</taxon>
        <taxon>Dothideomycetidae</taxon>
        <taxon>Myriangiales</taxon>
        <taxon>Myriangiaceae</taxon>
        <taxon>Myriangium</taxon>
    </lineage>
</organism>